<dbReference type="SUPFAM" id="SSF55729">
    <property type="entry name" value="Acyl-CoA N-acyltransferases (Nat)"/>
    <property type="match status" value="1"/>
</dbReference>
<dbReference type="Pfam" id="PF14542">
    <property type="entry name" value="Acetyltransf_CG"/>
    <property type="match status" value="1"/>
</dbReference>
<dbReference type="PROSITE" id="PS51186">
    <property type="entry name" value="GNAT"/>
    <property type="match status" value="1"/>
</dbReference>
<dbReference type="HOGENOM" id="CLU_132888_2_2_9"/>
<feature type="domain" description="N-acetyltransferase" evidence="2">
    <location>
        <begin position="1"/>
        <end position="112"/>
    </location>
</feature>
<dbReference type="InterPro" id="IPR031165">
    <property type="entry name" value="GNAT_YJDJ"/>
</dbReference>
<dbReference type="Proteomes" id="UP000033695">
    <property type="component" value="Unassembled WGS sequence"/>
</dbReference>
<dbReference type="GO" id="GO:0016747">
    <property type="term" value="F:acyltransferase activity, transferring groups other than amino-acyl groups"/>
    <property type="evidence" value="ECO:0007669"/>
    <property type="project" value="InterPro"/>
</dbReference>
<comment type="caution">
    <text evidence="4">The sequence shown here is derived from an EMBL/GenBank/DDBJ whole genome shotgun (WGS) entry which is preliminary data.</text>
</comment>
<dbReference type="EMBL" id="JXBZ01000002">
    <property type="protein sequence ID" value="KJY51333.1"/>
    <property type="molecule type" value="Genomic_DNA"/>
</dbReference>
<gene>
    <name evidence="4" type="ORF">JG29_03830</name>
</gene>
<dbReference type="RefSeq" id="WP_045922270.1">
    <property type="nucleotide sequence ID" value="NZ_JAAEDY010000002.1"/>
</dbReference>
<dbReference type="PROSITE" id="PS51729">
    <property type="entry name" value="GNAT_YJDJ"/>
    <property type="match status" value="1"/>
</dbReference>
<keyword evidence="5" id="KW-1185">Reference proteome</keyword>
<dbReference type="InterPro" id="IPR000182">
    <property type="entry name" value="GNAT_dom"/>
</dbReference>
<evidence type="ECO:0000256" key="1">
    <source>
        <dbReference type="SAM" id="MobiDB-lite"/>
    </source>
</evidence>
<evidence type="ECO:0000313" key="5">
    <source>
        <dbReference type="Proteomes" id="UP000033695"/>
    </source>
</evidence>
<evidence type="ECO:0000259" key="3">
    <source>
        <dbReference type="PROSITE" id="PS51729"/>
    </source>
</evidence>
<organism evidence="4 5">
    <name type="scientific">Bombilactobacillus mellis</name>
    <dbReference type="NCBI Taxonomy" id="1218508"/>
    <lineage>
        <taxon>Bacteria</taxon>
        <taxon>Bacillati</taxon>
        <taxon>Bacillota</taxon>
        <taxon>Bacilli</taxon>
        <taxon>Lactobacillales</taxon>
        <taxon>Lactobacillaceae</taxon>
        <taxon>Bombilactobacillus</taxon>
    </lineage>
</organism>
<name>A0A0F4KZA5_9LACO</name>
<dbReference type="CDD" id="cd04301">
    <property type="entry name" value="NAT_SF"/>
    <property type="match status" value="1"/>
</dbReference>
<sequence length="112" mass="13029">MQLKAEPGCFSYFDSKQKLIGEITFTSISPTCISIDHTFVHPDYRNQGIARQLLQFVLQLAKQKHWQIVPVCPYAKKVLQSEIQLHPFLKNSINNRRNSKNDPKRTKKGCWN</sequence>
<reference evidence="4 5" key="1">
    <citation type="submission" date="2014-12" db="EMBL/GenBank/DDBJ databases">
        <title>Comparative genomics of the lactic acid bacteria isolated from the honey bee gut.</title>
        <authorList>
            <person name="Ellegaard K.M."/>
            <person name="Tamarit D."/>
            <person name="Javelind E."/>
            <person name="Olofsson T."/>
            <person name="Andersson S.G."/>
            <person name="Vasquez A."/>
        </authorList>
    </citation>
    <scope>NUCLEOTIDE SEQUENCE [LARGE SCALE GENOMIC DNA]</scope>
    <source>
        <strain evidence="4 5">Hon2</strain>
    </source>
</reference>
<protein>
    <submittedName>
        <fullName evidence="4">Uncharacterized protein</fullName>
    </submittedName>
</protein>
<proteinExistence type="predicted"/>
<accession>A0A0F4KZA5</accession>
<dbReference type="AlphaFoldDB" id="A0A0F4KZA5"/>
<feature type="region of interest" description="Disordered" evidence="1">
    <location>
        <begin position="93"/>
        <end position="112"/>
    </location>
</feature>
<evidence type="ECO:0000313" key="4">
    <source>
        <dbReference type="EMBL" id="KJY51333.1"/>
    </source>
</evidence>
<feature type="domain" description="N-acetyltransferase" evidence="3">
    <location>
        <begin position="2"/>
        <end position="90"/>
    </location>
</feature>
<dbReference type="Gene3D" id="3.40.630.30">
    <property type="match status" value="1"/>
</dbReference>
<evidence type="ECO:0000259" key="2">
    <source>
        <dbReference type="PROSITE" id="PS51186"/>
    </source>
</evidence>
<dbReference type="STRING" id="1218508.JG29_03830"/>
<dbReference type="InterPro" id="IPR016181">
    <property type="entry name" value="Acyl_CoA_acyltransferase"/>
</dbReference>